<dbReference type="InterPro" id="IPR024047">
    <property type="entry name" value="MM3350-like_sf"/>
</dbReference>
<feature type="domain" description="Plasmid pRiA4b Orf3-like" evidence="1">
    <location>
        <begin position="232"/>
        <end position="406"/>
    </location>
</feature>
<dbReference type="SUPFAM" id="SSF159941">
    <property type="entry name" value="MM3350-like"/>
    <property type="match status" value="1"/>
</dbReference>
<dbReference type="EMBL" id="VSSQ01000086">
    <property type="protein sequence ID" value="MPL75156.1"/>
    <property type="molecule type" value="Genomic_DNA"/>
</dbReference>
<dbReference type="InterPro" id="IPR012912">
    <property type="entry name" value="Plasmid_pRiA4b_Orf3-like"/>
</dbReference>
<sequence length="418" mass="48452">MAKKKQSKVVQMLSPENYIRQKARTLPVYKCFVNSDWQESGMANVLVARRHTNSNLTFGTYLVDLKCLGVKDAGYDFNVSESDFITLLDRMKMNLDFNEINYILAHNIIYAGLEFAEDFGFKPHRDFTQVAQYILEEDTESIELMDIECGNNGKPLYVSGPFDSITDINKIIATLEKNAGPGNYNIIIGDGDPEYDEMDDEDDDFDDEFDDDIDDEFPELNFTEEEIKNSHTLQLKIAIDDLLKPEVWRRVTVPSYYTFAHLHHLIQFAFDWESCHSYEFSELKKKSKKIIITEINEEDSDELEARKIPVSQFFTKAGDLMRYTYDFGDNWTHTITLEKIIPQPSVKPELLDGKGACPPEDCGGVWGYKNLLQILADKKHPEHQEHRDWLGLFDDENYDPDKFDLEETRELIDDVFSE</sequence>
<reference evidence="2" key="1">
    <citation type="submission" date="2019-08" db="EMBL/GenBank/DDBJ databases">
        <authorList>
            <person name="Kucharzyk K."/>
            <person name="Murdoch R.W."/>
            <person name="Higgins S."/>
            <person name="Loffler F."/>
        </authorList>
    </citation>
    <scope>NUCLEOTIDE SEQUENCE</scope>
</reference>
<dbReference type="Gene3D" id="3.10.290.30">
    <property type="entry name" value="MM3350-like"/>
    <property type="match status" value="1"/>
</dbReference>
<evidence type="ECO:0000259" key="1">
    <source>
        <dbReference type="Pfam" id="PF07929"/>
    </source>
</evidence>
<comment type="caution">
    <text evidence="2">The sequence shown here is derived from an EMBL/GenBank/DDBJ whole genome shotgun (WGS) entry which is preliminary data.</text>
</comment>
<protein>
    <recommendedName>
        <fullName evidence="1">Plasmid pRiA4b Orf3-like domain-containing protein</fullName>
    </recommendedName>
</protein>
<proteinExistence type="predicted"/>
<dbReference type="AlphaFoldDB" id="A0A644U875"/>
<name>A0A644U875_9ZZZZ</name>
<dbReference type="PANTHER" id="PTHR41878:SF1">
    <property type="entry name" value="TNPR PROTEIN"/>
    <property type="match status" value="1"/>
</dbReference>
<dbReference type="PANTHER" id="PTHR41878">
    <property type="entry name" value="LEXA REPRESSOR-RELATED"/>
    <property type="match status" value="1"/>
</dbReference>
<gene>
    <name evidence="2" type="ORF">SDC9_20977</name>
</gene>
<accession>A0A644U875</accession>
<dbReference type="Pfam" id="PF07929">
    <property type="entry name" value="PRiA4_ORF3"/>
    <property type="match status" value="1"/>
</dbReference>
<organism evidence="2">
    <name type="scientific">bioreactor metagenome</name>
    <dbReference type="NCBI Taxonomy" id="1076179"/>
    <lineage>
        <taxon>unclassified sequences</taxon>
        <taxon>metagenomes</taxon>
        <taxon>ecological metagenomes</taxon>
    </lineage>
</organism>
<evidence type="ECO:0000313" key="2">
    <source>
        <dbReference type="EMBL" id="MPL75156.1"/>
    </source>
</evidence>